<name>R7SZS9_DICSQ</name>
<dbReference type="InterPro" id="IPR012337">
    <property type="entry name" value="RNaseH-like_sf"/>
</dbReference>
<feature type="domain" description="Gfd2/YDR514C-like C-terminal" evidence="2">
    <location>
        <begin position="232"/>
        <end position="411"/>
    </location>
</feature>
<dbReference type="OrthoDB" id="5953249at2759"/>
<dbReference type="Pfam" id="PF21762">
    <property type="entry name" value="DEDDh_C"/>
    <property type="match status" value="1"/>
</dbReference>
<dbReference type="KEGG" id="dsq:DICSQDRAFT_136768"/>
<dbReference type="OMA" id="QIEYIRY"/>
<dbReference type="EMBL" id="JH719411">
    <property type="protein sequence ID" value="EJF61210.1"/>
    <property type="molecule type" value="Genomic_DNA"/>
</dbReference>
<dbReference type="SUPFAM" id="SSF53098">
    <property type="entry name" value="Ribonuclease H-like"/>
    <property type="match status" value="1"/>
</dbReference>
<sequence length="475" mass="54007">MPFDSKTTGPSSMPASGSGTIGYYRFTDIFFEWHQALPKQEDVGPLKALIAYSALVHPDHPLRKPGVNGIELYLGTFESNEMRLLFSSAQIEYMRYWLHACGLTRDPIPIPSSEYLIKPGDLRNCSPDVYSDAAVLKRAIKVRRRRSRPRNRRSRGRRRGRRGGLDDHPLLAYMLCVCVCAGECNCADCTAGGAQNIEKNNKRLKGTGTLLGARRQVFERVRTLWAAKLGTWLAMDFEAWDREHTLLKEFGWSLVQWTGDEQKKEHGHLVVIERRHFSQTYVPNHQDNYNFGKSIDVDKDKFKEHICELIEKHRKAGPLFIVFHDASQDVKYLKSDGLKAIERIEHVLPDNPATGEIYVVDTVDLFAALEGDSSNQSRALDRVCRHLQIPTSYLHNAGNDAYYTLEAMMSMASGDPLDEQREKRWPNRTVDSKPKVEFADWEEDSDLSDMEGIFGFPPNSTAKVAKEEAIINDEV</sequence>
<feature type="region of interest" description="Disordered" evidence="1">
    <location>
        <begin position="143"/>
        <end position="162"/>
    </location>
</feature>
<evidence type="ECO:0000256" key="1">
    <source>
        <dbReference type="SAM" id="MobiDB-lite"/>
    </source>
</evidence>
<dbReference type="InterPro" id="IPR040151">
    <property type="entry name" value="Gfd2/YDR514C-like"/>
</dbReference>
<evidence type="ECO:0000313" key="3">
    <source>
        <dbReference type="EMBL" id="EJF61210.1"/>
    </source>
</evidence>
<dbReference type="HOGENOM" id="CLU_046155_0_0_1"/>
<dbReference type="AlphaFoldDB" id="R7SZS9"/>
<gene>
    <name evidence="3" type="ORF">DICSQDRAFT_136768</name>
</gene>
<evidence type="ECO:0000259" key="2">
    <source>
        <dbReference type="Pfam" id="PF21762"/>
    </source>
</evidence>
<dbReference type="GeneID" id="18835516"/>
<accession>R7SZS9</accession>
<organism evidence="3 4">
    <name type="scientific">Dichomitus squalens (strain LYAD-421)</name>
    <name type="common">Western red white-rot fungus</name>
    <dbReference type="NCBI Taxonomy" id="732165"/>
    <lineage>
        <taxon>Eukaryota</taxon>
        <taxon>Fungi</taxon>
        <taxon>Dikarya</taxon>
        <taxon>Basidiomycota</taxon>
        <taxon>Agaricomycotina</taxon>
        <taxon>Agaricomycetes</taxon>
        <taxon>Polyporales</taxon>
        <taxon>Polyporaceae</taxon>
        <taxon>Dichomitus</taxon>
    </lineage>
</organism>
<dbReference type="PANTHER" id="PTHR28083:SF1">
    <property type="entry name" value="GOOD FOR FULL DBP5 ACTIVITY PROTEIN 2"/>
    <property type="match status" value="1"/>
</dbReference>
<dbReference type="PANTHER" id="PTHR28083">
    <property type="entry name" value="GOOD FOR FULL DBP5 ACTIVITY PROTEIN 2"/>
    <property type="match status" value="1"/>
</dbReference>
<dbReference type="InterPro" id="IPR048519">
    <property type="entry name" value="Gfd2/YDR514C-like_C"/>
</dbReference>
<dbReference type="InterPro" id="IPR036397">
    <property type="entry name" value="RNaseH_sf"/>
</dbReference>
<reference evidence="3 4" key="1">
    <citation type="journal article" date="2012" name="Science">
        <title>The Paleozoic origin of enzymatic lignin decomposition reconstructed from 31 fungal genomes.</title>
        <authorList>
            <person name="Floudas D."/>
            <person name="Binder M."/>
            <person name="Riley R."/>
            <person name="Barry K."/>
            <person name="Blanchette R.A."/>
            <person name="Henrissat B."/>
            <person name="Martinez A.T."/>
            <person name="Otillar R."/>
            <person name="Spatafora J.W."/>
            <person name="Yadav J.S."/>
            <person name="Aerts A."/>
            <person name="Benoit I."/>
            <person name="Boyd A."/>
            <person name="Carlson A."/>
            <person name="Copeland A."/>
            <person name="Coutinho P.M."/>
            <person name="de Vries R.P."/>
            <person name="Ferreira P."/>
            <person name="Findley K."/>
            <person name="Foster B."/>
            <person name="Gaskell J."/>
            <person name="Glotzer D."/>
            <person name="Gorecki P."/>
            <person name="Heitman J."/>
            <person name="Hesse C."/>
            <person name="Hori C."/>
            <person name="Igarashi K."/>
            <person name="Jurgens J.A."/>
            <person name="Kallen N."/>
            <person name="Kersten P."/>
            <person name="Kohler A."/>
            <person name="Kuees U."/>
            <person name="Kumar T.K.A."/>
            <person name="Kuo A."/>
            <person name="LaButti K."/>
            <person name="Larrondo L.F."/>
            <person name="Lindquist E."/>
            <person name="Ling A."/>
            <person name="Lombard V."/>
            <person name="Lucas S."/>
            <person name="Lundell T."/>
            <person name="Martin R."/>
            <person name="McLaughlin D.J."/>
            <person name="Morgenstern I."/>
            <person name="Morin E."/>
            <person name="Murat C."/>
            <person name="Nagy L.G."/>
            <person name="Nolan M."/>
            <person name="Ohm R.A."/>
            <person name="Patyshakuliyeva A."/>
            <person name="Rokas A."/>
            <person name="Ruiz-Duenas F.J."/>
            <person name="Sabat G."/>
            <person name="Salamov A."/>
            <person name="Samejima M."/>
            <person name="Schmutz J."/>
            <person name="Slot J.C."/>
            <person name="St John F."/>
            <person name="Stenlid J."/>
            <person name="Sun H."/>
            <person name="Sun S."/>
            <person name="Syed K."/>
            <person name="Tsang A."/>
            <person name="Wiebenga A."/>
            <person name="Young D."/>
            <person name="Pisabarro A."/>
            <person name="Eastwood D.C."/>
            <person name="Martin F."/>
            <person name="Cullen D."/>
            <person name="Grigoriev I.V."/>
            <person name="Hibbett D.S."/>
        </authorList>
    </citation>
    <scope>NUCLEOTIDE SEQUENCE [LARGE SCALE GENOMIC DNA]</scope>
    <source>
        <strain evidence="3 4">LYAD-421 SS1</strain>
    </source>
</reference>
<dbReference type="Gene3D" id="3.30.420.10">
    <property type="entry name" value="Ribonuclease H-like superfamily/Ribonuclease H"/>
    <property type="match status" value="1"/>
</dbReference>
<proteinExistence type="predicted"/>
<dbReference type="RefSeq" id="XP_007366039.1">
    <property type="nucleotide sequence ID" value="XM_007365977.1"/>
</dbReference>
<dbReference type="GO" id="GO:0005634">
    <property type="term" value="C:nucleus"/>
    <property type="evidence" value="ECO:0007669"/>
    <property type="project" value="TreeGrafter"/>
</dbReference>
<evidence type="ECO:0000313" key="4">
    <source>
        <dbReference type="Proteomes" id="UP000053319"/>
    </source>
</evidence>
<protein>
    <recommendedName>
        <fullName evidence="2">Gfd2/YDR514C-like C-terminal domain-containing protein</fullName>
    </recommendedName>
</protein>
<dbReference type="GO" id="GO:0003676">
    <property type="term" value="F:nucleic acid binding"/>
    <property type="evidence" value="ECO:0007669"/>
    <property type="project" value="InterPro"/>
</dbReference>
<dbReference type="Proteomes" id="UP000053319">
    <property type="component" value="Unassembled WGS sequence"/>
</dbReference>